<comment type="caution">
    <text evidence="1">The sequence shown here is derived from an EMBL/GenBank/DDBJ whole genome shotgun (WGS) entry which is preliminary data.</text>
</comment>
<reference evidence="1 2" key="1">
    <citation type="submission" date="2018-08" db="EMBL/GenBank/DDBJ databases">
        <title>Muricauda nanhaiensis sp. nov., isolated from seawater of the South China Sea.</title>
        <authorList>
            <person name="Dang Y."/>
        </authorList>
    </citation>
    <scope>NUCLEOTIDE SEQUENCE [LARGE SCALE GENOMIC DNA]</scope>
    <source>
        <strain evidence="1 2">SM1704</strain>
    </source>
</reference>
<proteinExistence type="predicted"/>
<organism evidence="1 2">
    <name type="scientific">Flagellimonas nanhaiensis</name>
    <dbReference type="NCBI Taxonomy" id="2292706"/>
    <lineage>
        <taxon>Bacteria</taxon>
        <taxon>Pseudomonadati</taxon>
        <taxon>Bacteroidota</taxon>
        <taxon>Flavobacteriia</taxon>
        <taxon>Flavobacteriales</taxon>
        <taxon>Flavobacteriaceae</taxon>
        <taxon>Flagellimonas</taxon>
    </lineage>
</organism>
<protein>
    <submittedName>
        <fullName evidence="1">Uncharacterized protein</fullName>
    </submittedName>
</protein>
<evidence type="ECO:0000313" key="1">
    <source>
        <dbReference type="EMBL" id="RDY58068.1"/>
    </source>
</evidence>
<accession>A0A371JLX4</accession>
<dbReference type="AlphaFoldDB" id="A0A371JLX4"/>
<name>A0A371JLX4_9FLAO</name>
<keyword evidence="2" id="KW-1185">Reference proteome</keyword>
<dbReference type="Proteomes" id="UP000261828">
    <property type="component" value="Unassembled WGS sequence"/>
</dbReference>
<gene>
    <name evidence="1" type="ORF">DX873_16205</name>
</gene>
<sequence>MKFAGKYTIWDREGVQKYLCNFAQHNGKLFHIMLRIRFMDCGPFSFLTDCGHGLNSIKNISYSDQ</sequence>
<dbReference type="EMBL" id="QTJX01000005">
    <property type="protein sequence ID" value="RDY58068.1"/>
    <property type="molecule type" value="Genomic_DNA"/>
</dbReference>
<evidence type="ECO:0000313" key="2">
    <source>
        <dbReference type="Proteomes" id="UP000261828"/>
    </source>
</evidence>